<evidence type="ECO:0000259" key="2">
    <source>
        <dbReference type="PROSITE" id="PS51352"/>
    </source>
</evidence>
<dbReference type="PROSITE" id="PS51352">
    <property type="entry name" value="THIOREDOXIN_2"/>
    <property type="match status" value="1"/>
</dbReference>
<accession>A0ABV4Q4W6</accession>
<feature type="compositionally biased region" description="Low complexity" evidence="1">
    <location>
        <begin position="82"/>
        <end position="106"/>
    </location>
</feature>
<sequence>MPKVEALCDELALMPAPSAPASRSGFLRRGERGSTGVVGSVFLGGSLIDRSSPPMRVKPFLVLACGLFVLAGCGDAGSPVSATPAATPADGASTAPSPSRSASSEPLPDGYDPTRNPKADIVAALKKAKLDGRPVLLDFGADWCPDCVVLGRTFRTKTVRPVIAGYHVVSIDVGQFDRNLGVARKYGLDLQRSGIPGLVVLSSSGKVKTRTNDGSFASARTMKPAQVAAFLKRWR</sequence>
<gene>
    <name evidence="3" type="ORF">SM611_02455</name>
</gene>
<keyword evidence="4" id="KW-1185">Reference proteome</keyword>
<feature type="region of interest" description="Disordered" evidence="1">
    <location>
        <begin position="80"/>
        <end position="115"/>
    </location>
</feature>
<dbReference type="InterPro" id="IPR013766">
    <property type="entry name" value="Thioredoxin_domain"/>
</dbReference>
<dbReference type="Pfam" id="PF13899">
    <property type="entry name" value="Thioredoxin_7"/>
    <property type="match status" value="1"/>
</dbReference>
<dbReference type="RefSeq" id="WP_371947110.1">
    <property type="nucleotide sequence ID" value="NZ_JAXCEI010000001.1"/>
</dbReference>
<dbReference type="InterPro" id="IPR036249">
    <property type="entry name" value="Thioredoxin-like_sf"/>
</dbReference>
<dbReference type="SUPFAM" id="SSF52833">
    <property type="entry name" value="Thioredoxin-like"/>
    <property type="match status" value="1"/>
</dbReference>
<name>A0ABV4Q4W6_9ACTN</name>
<dbReference type="Proteomes" id="UP001569963">
    <property type="component" value="Unassembled WGS sequence"/>
</dbReference>
<proteinExistence type="predicted"/>
<reference evidence="3 4" key="1">
    <citation type="submission" date="2023-11" db="EMBL/GenBank/DDBJ databases">
        <title>Actinomadura monticuli sp. nov., isolated from volcanic ash.</title>
        <authorList>
            <person name="Lee S.D."/>
            <person name="Yang H."/>
            <person name="Kim I.S."/>
        </authorList>
    </citation>
    <scope>NUCLEOTIDE SEQUENCE [LARGE SCALE GENOMIC DNA]</scope>
    <source>
        <strain evidence="3 4">DLS-62</strain>
    </source>
</reference>
<dbReference type="Gene3D" id="3.40.30.10">
    <property type="entry name" value="Glutaredoxin"/>
    <property type="match status" value="1"/>
</dbReference>
<feature type="domain" description="Thioredoxin" evidence="2">
    <location>
        <begin position="101"/>
        <end position="232"/>
    </location>
</feature>
<dbReference type="EMBL" id="JAXCEI010000001">
    <property type="protein sequence ID" value="MFA1537780.1"/>
    <property type="molecule type" value="Genomic_DNA"/>
</dbReference>
<evidence type="ECO:0000313" key="3">
    <source>
        <dbReference type="EMBL" id="MFA1537780.1"/>
    </source>
</evidence>
<evidence type="ECO:0000256" key="1">
    <source>
        <dbReference type="SAM" id="MobiDB-lite"/>
    </source>
</evidence>
<protein>
    <submittedName>
        <fullName evidence="3">Thioredoxin family protein</fullName>
    </submittedName>
</protein>
<organism evidence="3 4">
    <name type="scientific">Actinomadura monticuli</name>
    <dbReference type="NCBI Taxonomy" id="3097367"/>
    <lineage>
        <taxon>Bacteria</taxon>
        <taxon>Bacillati</taxon>
        <taxon>Actinomycetota</taxon>
        <taxon>Actinomycetes</taxon>
        <taxon>Streptosporangiales</taxon>
        <taxon>Thermomonosporaceae</taxon>
        <taxon>Actinomadura</taxon>
    </lineage>
</organism>
<dbReference type="CDD" id="cd02947">
    <property type="entry name" value="TRX_family"/>
    <property type="match status" value="1"/>
</dbReference>
<comment type="caution">
    <text evidence="3">The sequence shown here is derived from an EMBL/GenBank/DDBJ whole genome shotgun (WGS) entry which is preliminary data.</text>
</comment>
<evidence type="ECO:0000313" key="4">
    <source>
        <dbReference type="Proteomes" id="UP001569963"/>
    </source>
</evidence>